<dbReference type="InterPro" id="IPR036390">
    <property type="entry name" value="WH_DNA-bd_sf"/>
</dbReference>
<evidence type="ECO:0000259" key="6">
    <source>
        <dbReference type="PROSITE" id="PS51078"/>
    </source>
</evidence>
<accession>A0A6G2BL03</accession>
<dbReference type="InterPro" id="IPR029016">
    <property type="entry name" value="GAF-like_dom_sf"/>
</dbReference>
<evidence type="ECO:0000313" key="7">
    <source>
        <dbReference type="EMBL" id="MTE22582.1"/>
    </source>
</evidence>
<evidence type="ECO:0000256" key="2">
    <source>
        <dbReference type="ARBA" id="ARBA00023125"/>
    </source>
</evidence>
<dbReference type="InterPro" id="IPR005471">
    <property type="entry name" value="Tscrpt_reg_IclR_N"/>
</dbReference>
<evidence type="ECO:0000256" key="1">
    <source>
        <dbReference type="ARBA" id="ARBA00023015"/>
    </source>
</evidence>
<keyword evidence="3" id="KW-0804">Transcription</keyword>
<sequence>MTTATREWASGVGVLDKASALLEIVEQAPAPLSELVSRSGLARPTAYRIAVALERLGLLTRDSHGRFVLGPRLGTLAVEARYDRLARAAAPVLAELHAATGLEARVLRRRGRVQICVATSADGVAGSGGTEKAPVGTARPVTAGAVALVLLAWEDPEEIYHGLRGARFTAGQLSQVRRRGWARGADVMVPGEVAYAVPVRIGDGRVVAALSVSGTPSRMDLIPSRRLGAAVFDSAAELGDALQRAHTAPAAPRGRYGRTASGTR</sequence>
<evidence type="ECO:0000259" key="5">
    <source>
        <dbReference type="PROSITE" id="PS51077"/>
    </source>
</evidence>
<dbReference type="Pfam" id="PF09339">
    <property type="entry name" value="HTH_IclR"/>
    <property type="match status" value="1"/>
</dbReference>
<dbReference type="PROSITE" id="PS51077">
    <property type="entry name" value="HTH_ICLR"/>
    <property type="match status" value="1"/>
</dbReference>
<dbReference type="PROSITE" id="PS51078">
    <property type="entry name" value="ICLR_ED"/>
    <property type="match status" value="1"/>
</dbReference>
<dbReference type="InterPro" id="IPR014757">
    <property type="entry name" value="Tscrpt_reg_IclR_C"/>
</dbReference>
<evidence type="ECO:0000313" key="8">
    <source>
        <dbReference type="Proteomes" id="UP000473014"/>
    </source>
</evidence>
<protein>
    <submittedName>
        <fullName evidence="7">Helix-turn-helix domain-containing protein</fullName>
    </submittedName>
</protein>
<dbReference type="GO" id="GO:0045892">
    <property type="term" value="P:negative regulation of DNA-templated transcription"/>
    <property type="evidence" value="ECO:0007669"/>
    <property type="project" value="TreeGrafter"/>
</dbReference>
<comment type="caution">
    <text evidence="7">The sequence shown here is derived from an EMBL/GenBank/DDBJ whole genome shotgun (WGS) entry which is preliminary data.</text>
</comment>
<organism evidence="7 8">
    <name type="scientific">Streptomyces taklimakanensis</name>
    <dbReference type="NCBI Taxonomy" id="2569853"/>
    <lineage>
        <taxon>Bacteria</taxon>
        <taxon>Bacillati</taxon>
        <taxon>Actinomycetota</taxon>
        <taxon>Actinomycetes</taxon>
        <taxon>Kitasatosporales</taxon>
        <taxon>Streptomycetaceae</taxon>
        <taxon>Streptomyces</taxon>
    </lineage>
</organism>
<dbReference type="InterPro" id="IPR036388">
    <property type="entry name" value="WH-like_DNA-bd_sf"/>
</dbReference>
<keyword evidence="8" id="KW-1185">Reference proteome</keyword>
<dbReference type="Gene3D" id="3.30.450.40">
    <property type="match status" value="1"/>
</dbReference>
<dbReference type="SUPFAM" id="SSF46785">
    <property type="entry name" value="Winged helix' DNA-binding domain"/>
    <property type="match status" value="1"/>
</dbReference>
<dbReference type="OrthoDB" id="9807558at2"/>
<gene>
    <name evidence="7" type="ORF">F0L17_26500</name>
</gene>
<dbReference type="PANTHER" id="PTHR30136">
    <property type="entry name" value="HELIX-TURN-HELIX TRANSCRIPTIONAL REGULATOR, ICLR FAMILY"/>
    <property type="match status" value="1"/>
</dbReference>
<dbReference type="PANTHER" id="PTHR30136:SF39">
    <property type="entry name" value="TRANSCRIPTIONAL REGULATORY PROTEIN"/>
    <property type="match status" value="1"/>
</dbReference>
<name>A0A6G2BL03_9ACTN</name>
<feature type="domain" description="IclR-ED" evidence="6">
    <location>
        <begin position="69"/>
        <end position="244"/>
    </location>
</feature>
<dbReference type="GO" id="GO:0003677">
    <property type="term" value="F:DNA binding"/>
    <property type="evidence" value="ECO:0007669"/>
    <property type="project" value="UniProtKB-KW"/>
</dbReference>
<dbReference type="EMBL" id="WIXO01000002">
    <property type="protein sequence ID" value="MTE22582.1"/>
    <property type="molecule type" value="Genomic_DNA"/>
</dbReference>
<proteinExistence type="predicted"/>
<dbReference type="SMART" id="SM00346">
    <property type="entry name" value="HTH_ICLR"/>
    <property type="match status" value="1"/>
</dbReference>
<dbReference type="RefSeq" id="WP_155074288.1">
    <property type="nucleotide sequence ID" value="NZ_WIXO01000002.1"/>
</dbReference>
<dbReference type="GO" id="GO:0003700">
    <property type="term" value="F:DNA-binding transcription factor activity"/>
    <property type="evidence" value="ECO:0007669"/>
    <property type="project" value="TreeGrafter"/>
</dbReference>
<dbReference type="SUPFAM" id="SSF55781">
    <property type="entry name" value="GAF domain-like"/>
    <property type="match status" value="1"/>
</dbReference>
<dbReference type="AlphaFoldDB" id="A0A6G2BL03"/>
<evidence type="ECO:0000256" key="3">
    <source>
        <dbReference type="ARBA" id="ARBA00023163"/>
    </source>
</evidence>
<dbReference type="InterPro" id="IPR050707">
    <property type="entry name" value="HTH_MetabolicPath_Reg"/>
</dbReference>
<feature type="domain" description="HTH iclR-type" evidence="5">
    <location>
        <begin position="12"/>
        <end position="71"/>
    </location>
</feature>
<reference evidence="7 8" key="1">
    <citation type="submission" date="2019-11" db="EMBL/GenBank/DDBJ databases">
        <authorList>
            <person name="Yuan L."/>
        </authorList>
    </citation>
    <scope>NUCLEOTIDE SEQUENCE [LARGE SCALE GENOMIC DNA]</scope>
    <source>
        <strain evidence="7 8">TRM43335</strain>
    </source>
</reference>
<dbReference type="Proteomes" id="UP000473014">
    <property type="component" value="Unassembled WGS sequence"/>
</dbReference>
<dbReference type="Pfam" id="PF01614">
    <property type="entry name" value="IclR_C"/>
    <property type="match status" value="1"/>
</dbReference>
<dbReference type="Gene3D" id="1.10.10.10">
    <property type="entry name" value="Winged helix-like DNA-binding domain superfamily/Winged helix DNA-binding domain"/>
    <property type="match status" value="1"/>
</dbReference>
<feature type="region of interest" description="Disordered" evidence="4">
    <location>
        <begin position="244"/>
        <end position="264"/>
    </location>
</feature>
<keyword evidence="1" id="KW-0805">Transcription regulation</keyword>
<keyword evidence="2" id="KW-0238">DNA-binding</keyword>
<evidence type="ECO:0000256" key="4">
    <source>
        <dbReference type="SAM" id="MobiDB-lite"/>
    </source>
</evidence>